<reference evidence="1 2" key="1">
    <citation type="submission" date="2020-08" db="EMBL/GenBank/DDBJ databases">
        <title>Genomic Encyclopedia of Type Strains, Phase IV (KMG-IV): sequencing the most valuable type-strain genomes for metagenomic binning, comparative biology and taxonomic classification.</title>
        <authorList>
            <person name="Goeker M."/>
        </authorList>
    </citation>
    <scope>NUCLEOTIDE SEQUENCE [LARGE SCALE GENOMIC DNA]</scope>
    <source>
        <strain evidence="1 2">DSM 103725</strain>
    </source>
</reference>
<sequence>MSERLTEYCRLARRRHELKAKLADVERLMQSSRPAVVDEVEHLRAMGRPRFSRHGMELRLTNETKVKAIGDTDDLVDALRKDKKKELIGVNWPALIAWAKRVRTVPDAIAKVLDVRVVPGVDAKRVKRGGK</sequence>
<evidence type="ECO:0000313" key="2">
    <source>
        <dbReference type="Proteomes" id="UP000541810"/>
    </source>
</evidence>
<comment type="caution">
    <text evidence="1">The sequence shown here is derived from an EMBL/GenBank/DDBJ whole genome shotgun (WGS) entry which is preliminary data.</text>
</comment>
<evidence type="ECO:0000313" key="1">
    <source>
        <dbReference type="EMBL" id="MBB6429211.1"/>
    </source>
</evidence>
<name>A0A7X0LK29_9BACT</name>
<dbReference type="Proteomes" id="UP000541810">
    <property type="component" value="Unassembled WGS sequence"/>
</dbReference>
<dbReference type="AlphaFoldDB" id="A0A7X0LK29"/>
<accession>A0A7X0LK29</accession>
<dbReference type="RefSeq" id="WP_184676797.1">
    <property type="nucleotide sequence ID" value="NZ_JACHGY010000001.1"/>
</dbReference>
<protein>
    <submittedName>
        <fullName evidence="1">Uncharacterized protein</fullName>
    </submittedName>
</protein>
<proteinExistence type="predicted"/>
<dbReference type="EMBL" id="JACHGY010000001">
    <property type="protein sequence ID" value="MBB6429211.1"/>
    <property type="molecule type" value="Genomic_DNA"/>
</dbReference>
<organism evidence="1 2">
    <name type="scientific">Algisphaera agarilytica</name>
    <dbReference type="NCBI Taxonomy" id="1385975"/>
    <lineage>
        <taxon>Bacteria</taxon>
        <taxon>Pseudomonadati</taxon>
        <taxon>Planctomycetota</taxon>
        <taxon>Phycisphaerae</taxon>
        <taxon>Phycisphaerales</taxon>
        <taxon>Phycisphaeraceae</taxon>
        <taxon>Algisphaera</taxon>
    </lineage>
</organism>
<keyword evidence="2" id="KW-1185">Reference proteome</keyword>
<gene>
    <name evidence="1" type="ORF">HNQ40_001017</name>
</gene>